<dbReference type="PANTHER" id="PTHR33602">
    <property type="entry name" value="REGULATORY PROTEIN RECX FAMILY PROTEIN"/>
    <property type="match status" value="1"/>
</dbReference>
<reference evidence="10 11" key="1">
    <citation type="submission" date="2018-03" db="EMBL/GenBank/DDBJ databases">
        <title>Actinopolyspora mortivallis from Sahara, screening for active biomolecules.</title>
        <authorList>
            <person name="Selama O."/>
            <person name="Wellington E.M.H."/>
            <person name="Hacene H."/>
        </authorList>
    </citation>
    <scope>NUCLEOTIDE SEQUENCE [LARGE SCALE GENOMIC DNA]</scope>
    <source>
        <strain evidence="10 11">M5A</strain>
    </source>
</reference>
<feature type="domain" description="RecX third three-helical" evidence="8">
    <location>
        <begin position="130"/>
        <end position="177"/>
    </location>
</feature>
<dbReference type="Gene3D" id="1.10.10.10">
    <property type="entry name" value="Winged helix-like DNA-binding domain superfamily/Winged helix DNA-binding domain"/>
    <property type="match status" value="2"/>
</dbReference>
<comment type="subcellular location">
    <subcellularLocation>
        <location evidence="1 5">Cytoplasm</location>
    </subcellularLocation>
</comment>
<keyword evidence="11" id="KW-1185">Reference proteome</keyword>
<dbReference type="Pfam" id="PF02631">
    <property type="entry name" value="RecX_HTH2"/>
    <property type="match status" value="1"/>
</dbReference>
<comment type="similarity">
    <text evidence="2 5">Belongs to the RecX family.</text>
</comment>
<dbReference type="HAMAP" id="MF_01114">
    <property type="entry name" value="RecX"/>
    <property type="match status" value="1"/>
</dbReference>
<dbReference type="Proteomes" id="UP000239352">
    <property type="component" value="Unassembled WGS sequence"/>
</dbReference>
<evidence type="ECO:0000256" key="4">
    <source>
        <dbReference type="ARBA" id="ARBA00022490"/>
    </source>
</evidence>
<dbReference type="Pfam" id="PF21982">
    <property type="entry name" value="RecX_HTH1"/>
    <property type="match status" value="1"/>
</dbReference>
<dbReference type="PANTHER" id="PTHR33602:SF1">
    <property type="entry name" value="REGULATORY PROTEIN RECX FAMILY PROTEIN"/>
    <property type="match status" value="1"/>
</dbReference>
<evidence type="ECO:0000256" key="5">
    <source>
        <dbReference type="HAMAP-Rule" id="MF_01114"/>
    </source>
</evidence>
<dbReference type="InterPro" id="IPR053925">
    <property type="entry name" value="RecX_HTH_3rd"/>
</dbReference>
<name>A0A2T0H109_ACTMO</name>
<dbReference type="InterPro" id="IPR003783">
    <property type="entry name" value="Regulatory_RecX"/>
</dbReference>
<comment type="function">
    <text evidence="5">Modulates RecA activity.</text>
</comment>
<dbReference type="InParanoid" id="A0A2T0H109"/>
<dbReference type="AlphaFoldDB" id="A0A2T0H109"/>
<dbReference type="EMBL" id="PVSR01000001">
    <property type="protein sequence ID" value="PRW65020.1"/>
    <property type="molecule type" value="Genomic_DNA"/>
</dbReference>
<dbReference type="GO" id="GO:0005737">
    <property type="term" value="C:cytoplasm"/>
    <property type="evidence" value="ECO:0007669"/>
    <property type="project" value="UniProtKB-SubCell"/>
</dbReference>
<keyword evidence="4 5" id="KW-0963">Cytoplasm</keyword>
<evidence type="ECO:0000256" key="3">
    <source>
        <dbReference type="ARBA" id="ARBA00018111"/>
    </source>
</evidence>
<feature type="domain" description="RecX second three-helical" evidence="7">
    <location>
        <begin position="83"/>
        <end position="124"/>
    </location>
</feature>
<dbReference type="Pfam" id="PF21981">
    <property type="entry name" value="RecX_HTH3"/>
    <property type="match status" value="1"/>
</dbReference>
<feature type="domain" description="RecX first three-helical" evidence="9">
    <location>
        <begin position="37"/>
        <end position="75"/>
    </location>
</feature>
<evidence type="ECO:0000259" key="8">
    <source>
        <dbReference type="Pfam" id="PF21981"/>
    </source>
</evidence>
<dbReference type="InterPro" id="IPR053926">
    <property type="entry name" value="RecX_HTH_1st"/>
</dbReference>
<dbReference type="InterPro" id="IPR036388">
    <property type="entry name" value="WH-like_DNA-bd_sf"/>
</dbReference>
<proteinExistence type="inferred from homology"/>
<gene>
    <name evidence="5" type="primary">recX</name>
    <name evidence="10" type="ORF">CEP50_00310</name>
</gene>
<evidence type="ECO:0000256" key="6">
    <source>
        <dbReference type="SAM" id="MobiDB-lite"/>
    </source>
</evidence>
<comment type="caution">
    <text evidence="10">The sequence shown here is derived from an EMBL/GenBank/DDBJ whole genome shotgun (WGS) entry which is preliminary data.</text>
</comment>
<evidence type="ECO:0000259" key="7">
    <source>
        <dbReference type="Pfam" id="PF02631"/>
    </source>
</evidence>
<evidence type="ECO:0000256" key="2">
    <source>
        <dbReference type="ARBA" id="ARBA00009695"/>
    </source>
</evidence>
<dbReference type="GO" id="GO:0006282">
    <property type="term" value="P:regulation of DNA repair"/>
    <property type="evidence" value="ECO:0007669"/>
    <property type="project" value="UniProtKB-UniRule"/>
</dbReference>
<evidence type="ECO:0000313" key="10">
    <source>
        <dbReference type="EMBL" id="PRW65020.1"/>
    </source>
</evidence>
<sequence>MSRPRSEEGATGDVPADEGEYAEAAEVVGTGAAERLARDTVYRLLSTRARSHAELLRALRRHGIDADTAHAVLDRFVAAGLVDDAAFATEWVRSRHRERGLGRRALEEELRGKGIDGDTVRAALDSVDTDAEVERARQLVRRRAGGMTAVEPRTRARRLLAMLARKGYGRALAYRVVREELESAGASLEELSEDTEPDP</sequence>
<dbReference type="RefSeq" id="WP_106111899.1">
    <property type="nucleotide sequence ID" value="NZ_PVSR01000001.1"/>
</dbReference>
<feature type="region of interest" description="Disordered" evidence="6">
    <location>
        <begin position="1"/>
        <end position="20"/>
    </location>
</feature>
<dbReference type="InterPro" id="IPR053924">
    <property type="entry name" value="RecX_HTH_2nd"/>
</dbReference>
<organism evidence="10 11">
    <name type="scientific">Actinopolyspora mortivallis</name>
    <dbReference type="NCBI Taxonomy" id="33906"/>
    <lineage>
        <taxon>Bacteria</taxon>
        <taxon>Bacillati</taxon>
        <taxon>Actinomycetota</taxon>
        <taxon>Actinomycetes</taxon>
        <taxon>Actinopolysporales</taxon>
        <taxon>Actinopolysporaceae</taxon>
        <taxon>Actinopolyspora</taxon>
    </lineage>
</organism>
<evidence type="ECO:0000259" key="9">
    <source>
        <dbReference type="Pfam" id="PF21982"/>
    </source>
</evidence>
<accession>A0A2T0H109</accession>
<protein>
    <recommendedName>
        <fullName evidence="3 5">Regulatory protein RecX</fullName>
    </recommendedName>
</protein>
<evidence type="ECO:0000256" key="1">
    <source>
        <dbReference type="ARBA" id="ARBA00004496"/>
    </source>
</evidence>
<dbReference type="STRING" id="1050202.GCA_000384035_00918"/>
<evidence type="ECO:0000313" key="11">
    <source>
        <dbReference type="Proteomes" id="UP000239352"/>
    </source>
</evidence>